<evidence type="ECO:0000256" key="2">
    <source>
        <dbReference type="ARBA" id="ARBA00005517"/>
    </source>
</evidence>
<feature type="modified residue" description="N6-(pyridoxal phosphate)lysine" evidence="5">
    <location>
        <position position="117"/>
    </location>
</feature>
<dbReference type="InterPro" id="IPR029144">
    <property type="entry name" value="Thr_synth_N"/>
</dbReference>
<dbReference type="CDD" id="cd01560">
    <property type="entry name" value="Thr-synth_2"/>
    <property type="match status" value="1"/>
</dbReference>
<dbReference type="InterPro" id="IPR001926">
    <property type="entry name" value="TrpB-like_PALP"/>
</dbReference>
<evidence type="ECO:0000259" key="7">
    <source>
        <dbReference type="Pfam" id="PF14821"/>
    </source>
</evidence>
<evidence type="ECO:0000259" key="6">
    <source>
        <dbReference type="Pfam" id="PF00291"/>
    </source>
</evidence>
<keyword evidence="9" id="KW-1185">Reference proteome</keyword>
<dbReference type="Proteomes" id="UP000249746">
    <property type="component" value="Unassembled WGS sequence"/>
</dbReference>
<evidence type="ECO:0000313" key="8">
    <source>
        <dbReference type="EMBL" id="PZT47385.1"/>
    </source>
</evidence>
<dbReference type="Pfam" id="PF14821">
    <property type="entry name" value="Thr_synth_N"/>
    <property type="match status" value="1"/>
</dbReference>
<dbReference type="EMBL" id="NBIU01000037">
    <property type="protein sequence ID" value="PZT47385.1"/>
    <property type="molecule type" value="Genomic_DNA"/>
</dbReference>
<feature type="domain" description="Threonine synthase N-terminal" evidence="7">
    <location>
        <begin position="7"/>
        <end position="65"/>
    </location>
</feature>
<evidence type="ECO:0000313" key="9">
    <source>
        <dbReference type="Proteomes" id="UP000249746"/>
    </source>
</evidence>
<dbReference type="PANTHER" id="PTHR43515">
    <property type="entry name" value="THREONINE SYNTHASE-LIKE 1"/>
    <property type="match status" value="1"/>
</dbReference>
<protein>
    <recommendedName>
        <fullName evidence="4">Threonine synthase</fullName>
        <ecNumber evidence="4">4.2.3.1</ecNumber>
    </recommendedName>
</protein>
<dbReference type="Pfam" id="PF00291">
    <property type="entry name" value="PALP"/>
    <property type="match status" value="1"/>
</dbReference>
<dbReference type="RefSeq" id="WP_111230524.1">
    <property type="nucleotide sequence ID" value="NZ_NBIU01000037.1"/>
</dbReference>
<dbReference type="OrthoDB" id="9763107at2"/>
<dbReference type="AlphaFoldDB" id="A0A2W6MS55"/>
<evidence type="ECO:0000256" key="3">
    <source>
        <dbReference type="ARBA" id="ARBA00022898"/>
    </source>
</evidence>
<dbReference type="Gene3D" id="3.90.1380.10">
    <property type="entry name" value="Threonine synthase, N-terminal domain"/>
    <property type="match status" value="1"/>
</dbReference>
<sequence length="491" mass="55381">MQFKCFCGTRGSKSEDELKSFQEVVLNPNAPFGGLYTLNKLPKFSKEEIEKFAKLNYKELSRGIFACLNLGIDIELLDKALALYDGFDEKDNPAPLEQIEEDLSIQKLYCGPTRAFKDMALQPFGEIFSSFIKESTQKYLILVATSGDTGPATLESFADKKNIQVICLYPKDGTSDVQRLQMSTNTAKNIKVFGIDGDFDMAQSVLKELLKDEDFQEALKEQDIALSAANSVNFGRIAFQMIYHIYASLKIYEDTKKEAVIIVPSGNFGNALGAFYAKMMGFPIKKIWIASNKNNILTEFIQSGIYDISNKSLQKTYSPAMDILKSSNIERVLFALFGAKRTRELMEDLDKKKVYQITTQELEKIQKYFSATFCEDTFCLEVLKTYANKKIIIDPHTACGIKAYLELKENGEENPMILCSTAEWTKFAPTLARAFGFGELGDKEALEKISKDFAVQISSQISSLFSKEEVHTQSLQKEEVKESILKWLKGE</sequence>
<dbReference type="Gene3D" id="3.40.50.1100">
    <property type="match status" value="2"/>
</dbReference>
<dbReference type="GO" id="GO:0009088">
    <property type="term" value="P:threonine biosynthetic process"/>
    <property type="evidence" value="ECO:0007669"/>
    <property type="project" value="UniProtKB-UniRule"/>
</dbReference>
<evidence type="ECO:0000256" key="5">
    <source>
        <dbReference type="PIRSR" id="PIRSR604450-51"/>
    </source>
</evidence>
<dbReference type="EC" id="4.2.3.1" evidence="4"/>
<keyword evidence="3 5" id="KW-0663">Pyridoxal phosphate</keyword>
<gene>
    <name evidence="8" type="ORF">B6S12_09305</name>
</gene>
<proteinExistence type="inferred from homology"/>
<name>A0A2W6MS55_9HELI</name>
<comment type="cofactor">
    <cofactor evidence="1 5">
        <name>pyridoxal 5'-phosphate</name>
        <dbReference type="ChEBI" id="CHEBI:597326"/>
    </cofactor>
</comment>
<comment type="caution">
    <text evidence="8">The sequence shown here is derived from an EMBL/GenBank/DDBJ whole genome shotgun (WGS) entry which is preliminary data.</text>
</comment>
<dbReference type="SUPFAM" id="SSF53686">
    <property type="entry name" value="Tryptophan synthase beta subunit-like PLP-dependent enzymes"/>
    <property type="match status" value="1"/>
</dbReference>
<dbReference type="PANTHER" id="PTHR43515:SF1">
    <property type="entry name" value="THREONINE SYNTHASE-LIKE 1"/>
    <property type="match status" value="1"/>
</dbReference>
<organism evidence="8 9">
    <name type="scientific">Helicobacter valdiviensis</name>
    <dbReference type="NCBI Taxonomy" id="1458358"/>
    <lineage>
        <taxon>Bacteria</taxon>
        <taxon>Pseudomonadati</taxon>
        <taxon>Campylobacterota</taxon>
        <taxon>Epsilonproteobacteria</taxon>
        <taxon>Campylobacterales</taxon>
        <taxon>Helicobacteraceae</taxon>
        <taxon>Helicobacter</taxon>
    </lineage>
</organism>
<feature type="domain" description="Tryptophan synthase beta chain-like PALP" evidence="6">
    <location>
        <begin position="98"/>
        <end position="412"/>
    </location>
</feature>
<evidence type="ECO:0000256" key="1">
    <source>
        <dbReference type="ARBA" id="ARBA00001933"/>
    </source>
</evidence>
<dbReference type="InterPro" id="IPR004450">
    <property type="entry name" value="Thr_synthase-like"/>
</dbReference>
<accession>A0A2W6MS55</accession>
<dbReference type="InterPro" id="IPR036052">
    <property type="entry name" value="TrpB-like_PALP_sf"/>
</dbReference>
<dbReference type="GO" id="GO:0004795">
    <property type="term" value="F:threonine synthase activity"/>
    <property type="evidence" value="ECO:0007669"/>
    <property type="project" value="UniProtKB-UniRule"/>
</dbReference>
<dbReference type="NCBIfam" id="TIGR00260">
    <property type="entry name" value="thrC"/>
    <property type="match status" value="1"/>
</dbReference>
<evidence type="ECO:0000256" key="4">
    <source>
        <dbReference type="NCBIfam" id="TIGR00260"/>
    </source>
</evidence>
<dbReference type="InterPro" id="IPR037158">
    <property type="entry name" value="Thr_synth_N_sf"/>
</dbReference>
<comment type="similarity">
    <text evidence="2">Belongs to the threonine synthase family.</text>
</comment>
<reference evidence="8 9" key="1">
    <citation type="submission" date="2017-03" db="EMBL/GenBank/DDBJ databases">
        <title>Genomic and clinical evidence uncovers the enterohepatic species Helicobacter valdiviensis as a potential human intestinal pathogen.</title>
        <authorList>
            <person name="Fresia P."/>
            <person name="Jara R."/>
            <person name="Sierra R."/>
            <person name="Ferres I."/>
            <person name="Greif G."/>
            <person name="Iraola G."/>
            <person name="Collado L."/>
        </authorList>
    </citation>
    <scope>NUCLEOTIDE SEQUENCE [LARGE SCALE GENOMIC DNA]</scope>
    <source>
        <strain evidence="8 9">WBE14</strain>
    </source>
</reference>
<dbReference type="GO" id="GO:0005737">
    <property type="term" value="C:cytoplasm"/>
    <property type="evidence" value="ECO:0007669"/>
    <property type="project" value="TreeGrafter"/>
</dbReference>